<name>A0ABU5CXT5_9BACI</name>
<organism evidence="1 2">
    <name type="scientific">Paracerasibacillus soli</name>
    <dbReference type="NCBI Taxonomy" id="480284"/>
    <lineage>
        <taxon>Bacteria</taxon>
        <taxon>Bacillati</taxon>
        <taxon>Bacillota</taxon>
        <taxon>Bacilli</taxon>
        <taxon>Bacillales</taxon>
        <taxon>Bacillaceae</taxon>
        <taxon>Paracerasibacillus</taxon>
    </lineage>
</organism>
<dbReference type="InterPro" id="IPR030910">
    <property type="entry name" value="SLAP_dom"/>
</dbReference>
<dbReference type="NCBIfam" id="TIGR04398">
    <property type="entry name" value="SLAP_DUP"/>
    <property type="match status" value="1"/>
</dbReference>
<proteinExistence type="predicted"/>
<evidence type="ECO:0000313" key="1">
    <source>
        <dbReference type="EMBL" id="MDY0410275.1"/>
    </source>
</evidence>
<dbReference type="EMBL" id="JAWDIQ010000003">
    <property type="protein sequence ID" value="MDY0410275.1"/>
    <property type="molecule type" value="Genomic_DNA"/>
</dbReference>
<reference evidence="1 2" key="1">
    <citation type="submission" date="2023-10" db="EMBL/GenBank/DDBJ databases">
        <title>Virgibacillus soli CC-YMP-6 genome.</title>
        <authorList>
            <person name="Miliotis G."/>
            <person name="Sengupta P."/>
            <person name="Hameed A."/>
            <person name="Chuvochina M."/>
            <person name="Mcdonagh F."/>
            <person name="Simpson A.C."/>
            <person name="Singh N.K."/>
            <person name="Rekha P.D."/>
            <person name="Raman K."/>
            <person name="Hugenholtz P."/>
            <person name="Venkateswaran K."/>
        </authorList>
    </citation>
    <scope>NUCLEOTIDE SEQUENCE [LARGE SCALE GENOMIC DNA]</scope>
    <source>
        <strain evidence="1 2">CC-YMP-6</strain>
    </source>
</reference>
<dbReference type="Proteomes" id="UP001275315">
    <property type="component" value="Unassembled WGS sequence"/>
</dbReference>
<keyword evidence="2" id="KW-1185">Reference proteome</keyword>
<evidence type="ECO:0000313" key="2">
    <source>
        <dbReference type="Proteomes" id="UP001275315"/>
    </source>
</evidence>
<gene>
    <name evidence="1" type="ORF">RWD45_19165</name>
</gene>
<accession>A0ABU5CXT5</accession>
<dbReference type="RefSeq" id="WP_320381148.1">
    <property type="nucleotide sequence ID" value="NZ_JAWDIQ010000003.1"/>
</dbReference>
<protein>
    <submittedName>
        <fullName evidence="1">SLAP domain-containing protein</fullName>
    </submittedName>
</protein>
<comment type="caution">
    <text evidence="1">The sequence shown here is derived from an EMBL/GenBank/DDBJ whole genome shotgun (WGS) entry which is preliminary data.</text>
</comment>
<sequence>MQKLQFEQAWDRTLSDKDRKMITALFKETSTSYNEEIHFTPVWQAKNYKGELLITVIMHNYQSEPLRIIEQPFIITYQKEKIARNIFSLPFKIDAKTSMPWTFIFPTGSFVGFEDLVEDGLASNRELRLLMKEPNRL</sequence>